<feature type="active site" description="Proton donor/acceptor" evidence="4">
    <location>
        <position position="385"/>
    </location>
</feature>
<dbReference type="AlphaFoldDB" id="A0A844TDG5"/>
<dbReference type="InterPro" id="IPR016164">
    <property type="entry name" value="FAD-linked_Oxase-like_C"/>
</dbReference>
<dbReference type="InterPro" id="IPR016166">
    <property type="entry name" value="FAD-bd_PCMH"/>
</dbReference>
<keyword evidence="9" id="KW-1185">Reference proteome</keyword>
<feature type="site" description="Important for enzyme activity" evidence="6">
    <location>
        <position position="260"/>
    </location>
</feature>
<dbReference type="GO" id="GO:0008610">
    <property type="term" value="P:lipid biosynthetic process"/>
    <property type="evidence" value="ECO:0007669"/>
    <property type="project" value="InterPro"/>
</dbReference>
<dbReference type="PANTHER" id="PTHR46568">
    <property type="entry name" value="ALKYLDIHYDROXYACETONEPHOSPHATE SYNTHASE, PEROXISOMAL"/>
    <property type="match status" value="1"/>
</dbReference>
<dbReference type="Pfam" id="PF02913">
    <property type="entry name" value="FAD-oxidase_C"/>
    <property type="match status" value="1"/>
</dbReference>
<evidence type="ECO:0000256" key="3">
    <source>
        <dbReference type="ARBA" id="ARBA00022827"/>
    </source>
</evidence>
<dbReference type="InterPro" id="IPR025650">
    <property type="entry name" value="Alkyl-DHAP_Synthase"/>
</dbReference>
<reference evidence="8 9" key="1">
    <citation type="submission" date="2019-12" db="EMBL/GenBank/DDBJ databases">
        <title>Draft genome sequences Bradyrhizobium cajani AMBPC1010, Bradyrhizobium pachyrhizi AMBPC1040 and Bradyrhizobium yuanmingense ALSPC3051, three plant growth promoting strains isolated from nodules of Cajanus cajan L. in Dominican Republic.</title>
        <authorList>
            <person name="Flores-Felix J.D."/>
            <person name="Araujo J."/>
            <person name="Diaz-Alcantara C."/>
            <person name="Gonzalez-Andres F."/>
            <person name="Velazquez E."/>
        </authorList>
    </citation>
    <scope>NUCLEOTIDE SEQUENCE [LARGE SCALE GENOMIC DNA]</scope>
    <source>
        <strain evidence="8 9">1010</strain>
    </source>
</reference>
<dbReference type="Gene3D" id="3.40.462.40">
    <property type="entry name" value="FAD-linked oxidase, cap domain/gating helix"/>
    <property type="match status" value="1"/>
</dbReference>
<dbReference type="InterPro" id="IPR004113">
    <property type="entry name" value="FAD-bd_oxidored_4_C"/>
</dbReference>
<dbReference type="Gene3D" id="1.10.45.10">
    <property type="entry name" value="Vanillyl-alcohol Oxidase, Chain A, domain 4"/>
    <property type="match status" value="1"/>
</dbReference>
<dbReference type="RefSeq" id="WP_157332806.1">
    <property type="nucleotide sequence ID" value="NZ_JANADL010000028.1"/>
</dbReference>
<feature type="binding site" evidence="5">
    <location>
        <begin position="209"/>
        <end position="215"/>
    </location>
    <ligand>
        <name>FAD</name>
        <dbReference type="ChEBI" id="CHEBI:57692"/>
    </ligand>
</feature>
<dbReference type="InterPro" id="IPR016169">
    <property type="entry name" value="FAD-bd_PCMH_sub2"/>
</dbReference>
<feature type="domain" description="FAD-binding PCMH-type" evidence="7">
    <location>
        <begin position="47"/>
        <end position="225"/>
    </location>
</feature>
<comment type="caution">
    <text evidence="8">The sequence shown here is derived from an EMBL/GenBank/DDBJ whole genome shotgun (WGS) entry which is preliminary data.</text>
</comment>
<dbReference type="InterPro" id="IPR016171">
    <property type="entry name" value="Vanillyl_alc_oxidase_C-sub2"/>
</dbReference>
<accession>A0A844TDG5</accession>
<dbReference type="Gene3D" id="3.30.465.10">
    <property type="match status" value="1"/>
</dbReference>
<dbReference type="InterPro" id="IPR006094">
    <property type="entry name" value="Oxid_FAD_bind_N"/>
</dbReference>
<name>A0A844TDG5_9BRAD</name>
<dbReference type="PROSITE" id="PS51387">
    <property type="entry name" value="FAD_PCMH"/>
    <property type="match status" value="1"/>
</dbReference>
<protein>
    <submittedName>
        <fullName evidence="8">FAD-binding protein</fullName>
    </submittedName>
</protein>
<dbReference type="SUPFAM" id="SSF56176">
    <property type="entry name" value="FAD-binding/transporter-associated domain-like"/>
    <property type="match status" value="1"/>
</dbReference>
<evidence type="ECO:0000256" key="6">
    <source>
        <dbReference type="PIRSR" id="PIRSR625650-4"/>
    </source>
</evidence>
<dbReference type="SUPFAM" id="SSF55103">
    <property type="entry name" value="FAD-linked oxidases, C-terminal domain"/>
    <property type="match status" value="1"/>
</dbReference>
<dbReference type="EMBL" id="WQNE01000024">
    <property type="protein sequence ID" value="MVT76366.1"/>
    <property type="molecule type" value="Genomic_DNA"/>
</dbReference>
<proteinExistence type="inferred from homology"/>
<evidence type="ECO:0000259" key="7">
    <source>
        <dbReference type="PROSITE" id="PS51387"/>
    </source>
</evidence>
<evidence type="ECO:0000256" key="5">
    <source>
        <dbReference type="PIRSR" id="PIRSR625650-3"/>
    </source>
</evidence>
<dbReference type="Proteomes" id="UP000449969">
    <property type="component" value="Unassembled WGS sequence"/>
</dbReference>
<dbReference type="InterPro" id="IPR036318">
    <property type="entry name" value="FAD-bd_PCMH-like_sf"/>
</dbReference>
<evidence type="ECO:0000256" key="1">
    <source>
        <dbReference type="ARBA" id="ARBA00008000"/>
    </source>
</evidence>
<organism evidence="8 9">
    <name type="scientific">Bradyrhizobium cajani</name>
    <dbReference type="NCBI Taxonomy" id="1928661"/>
    <lineage>
        <taxon>Bacteria</taxon>
        <taxon>Pseudomonadati</taxon>
        <taxon>Pseudomonadota</taxon>
        <taxon>Alphaproteobacteria</taxon>
        <taxon>Hyphomicrobiales</taxon>
        <taxon>Nitrobacteraceae</taxon>
        <taxon>Bradyrhizobium</taxon>
    </lineage>
</organism>
<comment type="similarity">
    <text evidence="1">Belongs to the FAD-binding oxidoreductase/transferase type 4 family.</text>
</comment>
<dbReference type="Pfam" id="PF01565">
    <property type="entry name" value="FAD_binding_4"/>
    <property type="match status" value="1"/>
</dbReference>
<keyword evidence="2" id="KW-0285">Flavoprotein</keyword>
<evidence type="ECO:0000256" key="4">
    <source>
        <dbReference type="PIRSR" id="PIRSR625650-1"/>
    </source>
</evidence>
<dbReference type="GO" id="GO:0071949">
    <property type="term" value="F:FAD binding"/>
    <property type="evidence" value="ECO:0007669"/>
    <property type="project" value="InterPro"/>
</dbReference>
<evidence type="ECO:0000313" key="8">
    <source>
        <dbReference type="EMBL" id="MVT76366.1"/>
    </source>
</evidence>
<dbReference type="PANTHER" id="PTHR46568:SF1">
    <property type="entry name" value="ALKYLDIHYDROXYACETONEPHOSPHATE SYNTHASE, PEROXISOMAL"/>
    <property type="match status" value="1"/>
</dbReference>
<sequence length="469" mass="50678">MIDAARLSKLKAAMGADKIHDLPGERLDAYSYDCWPVTTKWRQQGSVPYRPDAVVMAQSTADVAAVMDWADANGVPVTARGLGSSVVGGPIPIRGGISLDLSKMTAVLRIDHENLLVTAQAGLNAGQLEAHLNEHGYTLNNSPQSLHRSSIGGWVATRETGQFSSRYGGIEELCSGLVAVLPGGRLLDTGTVPRMAVGPDLRQLLIGSEGCFAIVVEVTLRIFRLSPARRFQTLTFDALDGGIAAMRDIMQSGLRPFLLRLYDVEEARHAMVDHSFARPAMFLGTDGSRAMSELEMNECLDICLRHGGARIGERGVLAWMERRFDFSTIERILNTPGGVAETIEVSHSWSGISEIYTALKRRMAPLADEVLGHFSHAYADGVSLYIILLGKAANAAAAEARLHEIWRVAMEAALESGAAISHHHGTGLVRTGYVHRSLGSSALLLDLVKRAIDPKGILNPGKLGFTRKE</sequence>
<comment type="cofactor">
    <cofactor evidence="5">
        <name>FAD</name>
        <dbReference type="ChEBI" id="CHEBI:57692"/>
    </cofactor>
</comment>
<dbReference type="GO" id="GO:0008609">
    <property type="term" value="F:alkylglycerone-phosphate synthase activity"/>
    <property type="evidence" value="ECO:0007669"/>
    <property type="project" value="InterPro"/>
</dbReference>
<evidence type="ECO:0000256" key="2">
    <source>
        <dbReference type="ARBA" id="ARBA00022630"/>
    </source>
</evidence>
<gene>
    <name evidence="8" type="ORF">GPL20_25495</name>
</gene>
<keyword evidence="3 5" id="KW-0274">FAD</keyword>
<evidence type="ECO:0000313" key="9">
    <source>
        <dbReference type="Proteomes" id="UP000449969"/>
    </source>
</evidence>
<dbReference type="OrthoDB" id="9811557at2"/>